<dbReference type="PANTHER" id="PTHR35936:SF25">
    <property type="entry name" value="ABC TRANSPORTER SUBSTRATE-BINDING PROTEIN"/>
    <property type="match status" value="1"/>
</dbReference>
<dbReference type="Gene3D" id="3.40.190.10">
    <property type="entry name" value="Periplasmic binding protein-like II"/>
    <property type="match status" value="2"/>
</dbReference>
<reference evidence="3 4" key="1">
    <citation type="submission" date="2020-08" db="EMBL/GenBank/DDBJ databases">
        <title>Genomic Encyclopedia of Type Strains, Phase IV (KMG-IV): sequencing the most valuable type-strain genomes for metagenomic binning, comparative biology and taxonomic classification.</title>
        <authorList>
            <person name="Goeker M."/>
        </authorList>
    </citation>
    <scope>NUCLEOTIDE SEQUENCE [LARGE SCALE GENOMIC DNA]</scope>
    <source>
        <strain evidence="3 4">DSM 23958</strain>
    </source>
</reference>
<proteinExistence type="predicted"/>
<dbReference type="SMART" id="SM00062">
    <property type="entry name" value="PBPb"/>
    <property type="match status" value="1"/>
</dbReference>
<dbReference type="SUPFAM" id="SSF53850">
    <property type="entry name" value="Periplasmic binding protein-like II"/>
    <property type="match status" value="1"/>
</dbReference>
<dbReference type="EMBL" id="JACHHO010000001">
    <property type="protein sequence ID" value="MBB5203525.1"/>
    <property type="molecule type" value="Genomic_DNA"/>
</dbReference>
<evidence type="ECO:0000313" key="3">
    <source>
        <dbReference type="EMBL" id="MBB5203525.1"/>
    </source>
</evidence>
<dbReference type="PANTHER" id="PTHR35936">
    <property type="entry name" value="MEMBRANE-BOUND LYTIC MUREIN TRANSGLYCOSYLASE F"/>
    <property type="match status" value="1"/>
</dbReference>
<name>A0A840RZU9_9BURK</name>
<sequence>MDRPSFLPPLVVGALISSVLFVLPLRTAVAADPLQVLKVCDDGAEWPPYTYYQRDAEGRPTRAVVGYSVEVLNRILEPLGYAAQVDLLPWARCQLEVERGVMYVMALNASPSPEREQRFLLSRAYYSTTHAFFYSKRQRPQGLKVERLADLANYRVCGIHGYNYSAYGIPPAQMDAGASEPQRVIVKLHAGRCDLWLEKYEIVAGTRVTGSDLLADPDLGWGRVPELPGGPFHMLISRQHPQWLDRINAGLARMAAAKELETLLRRHLP</sequence>
<dbReference type="Proteomes" id="UP000554837">
    <property type="component" value="Unassembled WGS sequence"/>
</dbReference>
<evidence type="ECO:0000256" key="1">
    <source>
        <dbReference type="ARBA" id="ARBA00022729"/>
    </source>
</evidence>
<dbReference type="InterPro" id="IPR001638">
    <property type="entry name" value="Solute-binding_3/MltF_N"/>
</dbReference>
<dbReference type="AlphaFoldDB" id="A0A840RZU9"/>
<keyword evidence="4" id="KW-1185">Reference proteome</keyword>
<comment type="caution">
    <text evidence="3">The sequence shown here is derived from an EMBL/GenBank/DDBJ whole genome shotgun (WGS) entry which is preliminary data.</text>
</comment>
<evidence type="ECO:0000313" key="4">
    <source>
        <dbReference type="Proteomes" id="UP000554837"/>
    </source>
</evidence>
<protein>
    <submittedName>
        <fullName evidence="3">Polar amino acid transport system substrate-binding protein</fullName>
    </submittedName>
</protein>
<keyword evidence="1" id="KW-0732">Signal</keyword>
<dbReference type="Pfam" id="PF00497">
    <property type="entry name" value="SBP_bac_3"/>
    <property type="match status" value="1"/>
</dbReference>
<dbReference type="RefSeq" id="WP_175423674.1">
    <property type="nucleotide sequence ID" value="NZ_CP040709.1"/>
</dbReference>
<evidence type="ECO:0000259" key="2">
    <source>
        <dbReference type="SMART" id="SM00062"/>
    </source>
</evidence>
<gene>
    <name evidence="3" type="ORF">HNQ51_000818</name>
</gene>
<organism evidence="3 4">
    <name type="scientific">Inhella inkyongensis</name>
    <dbReference type="NCBI Taxonomy" id="392593"/>
    <lineage>
        <taxon>Bacteria</taxon>
        <taxon>Pseudomonadati</taxon>
        <taxon>Pseudomonadota</taxon>
        <taxon>Betaproteobacteria</taxon>
        <taxon>Burkholderiales</taxon>
        <taxon>Sphaerotilaceae</taxon>
        <taxon>Inhella</taxon>
    </lineage>
</organism>
<feature type="domain" description="Solute-binding protein family 3/N-terminal" evidence="2">
    <location>
        <begin position="36"/>
        <end position="269"/>
    </location>
</feature>
<accession>A0A840RZU9</accession>